<dbReference type="InterPro" id="IPR006119">
    <property type="entry name" value="Resolv_N"/>
</dbReference>
<evidence type="ECO:0000256" key="2">
    <source>
        <dbReference type="ARBA" id="ARBA00023125"/>
    </source>
</evidence>
<keyword evidence="9" id="KW-1185">Reference proteome</keyword>
<dbReference type="Gene3D" id="3.40.50.1390">
    <property type="entry name" value="Resolvase, N-terminal catalytic domain"/>
    <property type="match status" value="1"/>
</dbReference>
<feature type="domain" description="Resolvase/invertase-type recombinase catalytic" evidence="6">
    <location>
        <begin position="3"/>
        <end position="147"/>
    </location>
</feature>
<dbReference type="PROSITE" id="PS51736">
    <property type="entry name" value="RECOMBINASES_3"/>
    <property type="match status" value="1"/>
</dbReference>
<dbReference type="InterPro" id="IPR025827">
    <property type="entry name" value="Zn_ribbon_recom_dom"/>
</dbReference>
<dbReference type="SUPFAM" id="SSF53041">
    <property type="entry name" value="Resolvase-like"/>
    <property type="match status" value="1"/>
</dbReference>
<dbReference type="Pfam" id="PF13408">
    <property type="entry name" value="Zn_ribbon_recom"/>
    <property type="match status" value="1"/>
</dbReference>
<sequence length="510" mass="57961">MKPCFGYIRVSTQKQGLGVSLEAQVDAITAFASQHNLKIVEWFEEKETAAKRGRPVFNKMIRELKRGRAAGLVMHKIDRSARNLRDWALVSELPNLGIDIFFATESLDFRSRGGRLAANLQAVIAEDYIHNLREETIKGLTGRLKQGLYPFKAPIGYVDNGRGQPKTPCPVKAPLVQQAFRLYASGQHSIISLQAELGRLGLCGPTGKPISKHGVEKILSNPFYTGLIHIKRTGAVYEGMHEPIVDARNFRRVQDLKAGKAGKKVTRHNHTYRGLFRCGICGSTMPPERQKGHVYYRCQTSDCPTKTIREDQISKEVYETLKGLEIKPDQAAKLERDWQRWINSSQRQDEVRSLELRMAQCEQRLARLTDLLIDFTITKTEYNDRKRRLTMELVDLKDERQKANEIGLSNQDMTQFLELMKNLAQLHISAKPLEKRWMVQNCFSNRTVTGRELCLEPSNWLQVRDVASLTPLVTQDGPILELLSAGKIPVSPEDELDVTPRPMKIESNDM</sequence>
<feature type="coiled-coil region" evidence="5">
    <location>
        <begin position="351"/>
        <end position="406"/>
    </location>
</feature>
<keyword evidence="1" id="KW-0229">DNA integration</keyword>
<evidence type="ECO:0000256" key="1">
    <source>
        <dbReference type="ARBA" id="ARBA00022908"/>
    </source>
</evidence>
<evidence type="ECO:0008006" key="10">
    <source>
        <dbReference type="Google" id="ProtNLM"/>
    </source>
</evidence>
<dbReference type="PANTHER" id="PTHR30461">
    <property type="entry name" value="DNA-INVERTASE FROM LAMBDOID PROPHAGE"/>
    <property type="match status" value="1"/>
</dbReference>
<feature type="domain" description="Recombinase" evidence="7">
    <location>
        <begin position="154"/>
        <end position="263"/>
    </location>
</feature>
<dbReference type="InterPro" id="IPR038109">
    <property type="entry name" value="DNA_bind_recomb_sf"/>
</dbReference>
<dbReference type="InterPro" id="IPR050639">
    <property type="entry name" value="SSR_resolvase"/>
</dbReference>
<keyword evidence="3" id="KW-0233">DNA recombination</keyword>
<evidence type="ECO:0000313" key="8">
    <source>
        <dbReference type="EMBL" id="GGD35255.1"/>
    </source>
</evidence>
<dbReference type="Pfam" id="PF07508">
    <property type="entry name" value="Recombinase"/>
    <property type="match status" value="1"/>
</dbReference>
<dbReference type="InterPro" id="IPR036162">
    <property type="entry name" value="Resolvase-like_N_sf"/>
</dbReference>
<keyword evidence="2" id="KW-0238">DNA-binding</keyword>
<reference evidence="9" key="1">
    <citation type="journal article" date="2019" name="Int. J. Syst. Evol. Microbiol.">
        <title>The Global Catalogue of Microorganisms (GCM) 10K type strain sequencing project: providing services to taxonomists for standard genome sequencing and annotation.</title>
        <authorList>
            <consortium name="The Broad Institute Genomics Platform"/>
            <consortium name="The Broad Institute Genome Sequencing Center for Infectious Disease"/>
            <person name="Wu L."/>
            <person name="Ma J."/>
        </authorList>
    </citation>
    <scope>NUCLEOTIDE SEQUENCE [LARGE SCALE GENOMIC DNA]</scope>
    <source>
        <strain evidence="9">CGMCC 1.12922</strain>
    </source>
</reference>
<accession>A0ABQ1QPD4</accession>
<organism evidence="8 9">
    <name type="scientific">Sinisalibacter lacisalsi</name>
    <dbReference type="NCBI Taxonomy" id="1526570"/>
    <lineage>
        <taxon>Bacteria</taxon>
        <taxon>Pseudomonadati</taxon>
        <taxon>Pseudomonadota</taxon>
        <taxon>Alphaproteobacteria</taxon>
        <taxon>Rhodobacterales</taxon>
        <taxon>Roseobacteraceae</taxon>
        <taxon>Sinisalibacter</taxon>
    </lineage>
</organism>
<dbReference type="EMBL" id="BMGI01000003">
    <property type="protein sequence ID" value="GGD35255.1"/>
    <property type="molecule type" value="Genomic_DNA"/>
</dbReference>
<dbReference type="PANTHER" id="PTHR30461:SF23">
    <property type="entry name" value="DNA RECOMBINASE-RELATED"/>
    <property type="match status" value="1"/>
</dbReference>
<evidence type="ECO:0000259" key="7">
    <source>
        <dbReference type="PROSITE" id="PS51737"/>
    </source>
</evidence>
<dbReference type="Proteomes" id="UP000617355">
    <property type="component" value="Unassembled WGS sequence"/>
</dbReference>
<dbReference type="InterPro" id="IPR011109">
    <property type="entry name" value="DNA_bind_recombinase_dom"/>
</dbReference>
<dbReference type="InterPro" id="IPR006118">
    <property type="entry name" value="Recombinase_CS"/>
</dbReference>
<dbReference type="PROSITE" id="PS00397">
    <property type="entry name" value="RECOMBINASES_1"/>
    <property type="match status" value="1"/>
</dbReference>
<name>A0ABQ1QPD4_9RHOB</name>
<proteinExistence type="predicted"/>
<dbReference type="SMART" id="SM00857">
    <property type="entry name" value="Resolvase"/>
    <property type="match status" value="1"/>
</dbReference>
<evidence type="ECO:0000313" key="9">
    <source>
        <dbReference type="Proteomes" id="UP000617355"/>
    </source>
</evidence>
<keyword evidence="5" id="KW-0175">Coiled coil</keyword>
<dbReference type="Pfam" id="PF00239">
    <property type="entry name" value="Resolvase"/>
    <property type="match status" value="1"/>
</dbReference>
<dbReference type="CDD" id="cd00338">
    <property type="entry name" value="Ser_Recombinase"/>
    <property type="match status" value="1"/>
</dbReference>
<feature type="active site" description="O-(5'-phospho-DNA)-serine intermediate" evidence="4">
    <location>
        <position position="11"/>
    </location>
</feature>
<evidence type="ECO:0000256" key="5">
    <source>
        <dbReference type="SAM" id="Coils"/>
    </source>
</evidence>
<dbReference type="Gene3D" id="3.90.1750.20">
    <property type="entry name" value="Putative Large Serine Recombinase, Chain B, Domain 2"/>
    <property type="match status" value="1"/>
</dbReference>
<evidence type="ECO:0000256" key="4">
    <source>
        <dbReference type="PROSITE-ProRule" id="PRU10137"/>
    </source>
</evidence>
<gene>
    <name evidence="8" type="ORF">GCM10011358_19010</name>
</gene>
<protein>
    <recommendedName>
        <fullName evidence="10">Recombinase family protein</fullName>
    </recommendedName>
</protein>
<comment type="caution">
    <text evidence="8">The sequence shown here is derived from an EMBL/GenBank/DDBJ whole genome shotgun (WGS) entry which is preliminary data.</text>
</comment>
<evidence type="ECO:0000259" key="6">
    <source>
        <dbReference type="PROSITE" id="PS51736"/>
    </source>
</evidence>
<dbReference type="PROSITE" id="PS51737">
    <property type="entry name" value="RECOMBINASE_DNA_BIND"/>
    <property type="match status" value="1"/>
</dbReference>
<dbReference type="RefSeq" id="WP_268236817.1">
    <property type="nucleotide sequence ID" value="NZ_BMGI01000003.1"/>
</dbReference>
<evidence type="ECO:0000256" key="3">
    <source>
        <dbReference type="ARBA" id="ARBA00023172"/>
    </source>
</evidence>